<keyword evidence="3" id="KW-0233">DNA recombination</keyword>
<keyword evidence="1" id="KW-0815">Transposition</keyword>
<proteinExistence type="predicted"/>
<dbReference type="InterPro" id="IPR001207">
    <property type="entry name" value="Transposase_mutator"/>
</dbReference>
<evidence type="ECO:0000313" key="4">
    <source>
        <dbReference type="EMBL" id="GAG14030.1"/>
    </source>
</evidence>
<evidence type="ECO:0000256" key="2">
    <source>
        <dbReference type="ARBA" id="ARBA00023125"/>
    </source>
</evidence>
<dbReference type="Pfam" id="PF00872">
    <property type="entry name" value="Transposase_mut"/>
    <property type="match status" value="1"/>
</dbReference>
<evidence type="ECO:0000256" key="1">
    <source>
        <dbReference type="ARBA" id="ARBA00022578"/>
    </source>
</evidence>
<protein>
    <recommendedName>
        <fullName evidence="5">Mutator family transposase</fullName>
    </recommendedName>
</protein>
<evidence type="ECO:0000256" key="3">
    <source>
        <dbReference type="ARBA" id="ARBA00023172"/>
    </source>
</evidence>
<dbReference type="GO" id="GO:0004803">
    <property type="term" value="F:transposase activity"/>
    <property type="evidence" value="ECO:0007669"/>
    <property type="project" value="InterPro"/>
</dbReference>
<dbReference type="PANTHER" id="PTHR33217:SF9">
    <property type="entry name" value="MUTATOR FAMILY TRANSPOSASE"/>
    <property type="match status" value="1"/>
</dbReference>
<comment type="caution">
    <text evidence="4">The sequence shown here is derived from an EMBL/GenBank/DDBJ whole genome shotgun (WGS) entry which is preliminary data.</text>
</comment>
<reference evidence="4" key="1">
    <citation type="journal article" date="2014" name="Front. Microbiol.">
        <title>High frequency of phylogenetically diverse reductive dehalogenase-homologous genes in deep subseafloor sedimentary metagenomes.</title>
        <authorList>
            <person name="Kawai M."/>
            <person name="Futagami T."/>
            <person name="Toyoda A."/>
            <person name="Takaki Y."/>
            <person name="Nishi S."/>
            <person name="Hori S."/>
            <person name="Arai W."/>
            <person name="Tsubouchi T."/>
            <person name="Morono Y."/>
            <person name="Uchiyama I."/>
            <person name="Ito T."/>
            <person name="Fujiyama A."/>
            <person name="Inagaki F."/>
            <person name="Takami H."/>
        </authorList>
    </citation>
    <scope>NUCLEOTIDE SEQUENCE</scope>
    <source>
        <strain evidence="4">Expedition CK06-06</strain>
    </source>
</reference>
<evidence type="ECO:0008006" key="5">
    <source>
        <dbReference type="Google" id="ProtNLM"/>
    </source>
</evidence>
<name>X0V7E2_9ZZZZ</name>
<gene>
    <name evidence="4" type="ORF">S01H1_59262</name>
</gene>
<dbReference type="AlphaFoldDB" id="X0V7E2"/>
<keyword evidence="2" id="KW-0238">DNA-binding</keyword>
<sequence>MPMEKGYHKGQELTMSELGLSLEELVGQPLELFAREGAKLLLTVALEEEVTTVLKRRPYERSQGKIRGYRNGHRDRQVSCGAGIIEIPMPRVSDTEETFRSQLLEAWQRRSKLLEETIPLLYVEGLSTRDFK</sequence>
<accession>X0V7E2</accession>
<dbReference type="GO" id="GO:0003677">
    <property type="term" value="F:DNA binding"/>
    <property type="evidence" value="ECO:0007669"/>
    <property type="project" value="UniProtKB-KW"/>
</dbReference>
<organism evidence="4">
    <name type="scientific">marine sediment metagenome</name>
    <dbReference type="NCBI Taxonomy" id="412755"/>
    <lineage>
        <taxon>unclassified sequences</taxon>
        <taxon>metagenomes</taxon>
        <taxon>ecological metagenomes</taxon>
    </lineage>
</organism>
<dbReference type="EMBL" id="BARS01038757">
    <property type="protein sequence ID" value="GAG14030.1"/>
    <property type="molecule type" value="Genomic_DNA"/>
</dbReference>
<dbReference type="PANTHER" id="PTHR33217">
    <property type="entry name" value="TRANSPOSASE FOR INSERTION SEQUENCE ELEMENT IS1081"/>
    <property type="match status" value="1"/>
</dbReference>
<dbReference type="GO" id="GO:0006313">
    <property type="term" value="P:DNA transposition"/>
    <property type="evidence" value="ECO:0007669"/>
    <property type="project" value="InterPro"/>
</dbReference>